<sequence length="56" mass="6510">MIDLKFRLKSLCALYVINYCTDLCMDTKLYPIIGSERLLNIAFIVKIGKVVHFDEK</sequence>
<name>A0A4Y1ZCC0_9BACL</name>
<comment type="caution">
    <text evidence="1">The sequence shown here is derived from an EMBL/GenBank/DDBJ whole genome shotgun (WGS) entry which is preliminary data.</text>
</comment>
<organism evidence="1 2">
    <name type="scientific">Sporolactobacillus inulinus</name>
    <dbReference type="NCBI Taxonomy" id="2078"/>
    <lineage>
        <taxon>Bacteria</taxon>
        <taxon>Bacillati</taxon>
        <taxon>Bacillota</taxon>
        <taxon>Bacilli</taxon>
        <taxon>Bacillales</taxon>
        <taxon>Sporolactobacillaceae</taxon>
        <taxon>Sporolactobacillus</taxon>
    </lineage>
</organism>
<protein>
    <submittedName>
        <fullName evidence="1">Uncharacterized protein</fullName>
    </submittedName>
</protein>
<reference evidence="1 2" key="1">
    <citation type="submission" date="2017-11" db="EMBL/GenBank/DDBJ databases">
        <title>Draft Genome Sequence of Sporolactobacillus inulinus NBRC 111894 Isolated from Koso, a Japanese Sugar-Vegetable Fermented Beverage.</title>
        <authorList>
            <person name="Chiou T.Y."/>
            <person name="Oshima K."/>
            <person name="Suda W."/>
            <person name="Hattori M."/>
            <person name="Takahashi T."/>
        </authorList>
    </citation>
    <scope>NUCLEOTIDE SEQUENCE [LARGE SCALE GENOMIC DNA]</scope>
    <source>
        <strain evidence="1 2">NBRC111894</strain>
    </source>
</reference>
<accession>A0A4Y1ZCC0</accession>
<gene>
    <name evidence="1" type="ORF">NBRC111894_2300</name>
</gene>
<evidence type="ECO:0000313" key="1">
    <source>
        <dbReference type="EMBL" id="GAY76746.1"/>
    </source>
</evidence>
<dbReference type="EMBL" id="BEXB01000017">
    <property type="protein sequence ID" value="GAY76746.1"/>
    <property type="molecule type" value="Genomic_DNA"/>
</dbReference>
<dbReference type="AlphaFoldDB" id="A0A4Y1ZCC0"/>
<dbReference type="Proteomes" id="UP000319716">
    <property type="component" value="Unassembled WGS sequence"/>
</dbReference>
<evidence type="ECO:0000313" key="2">
    <source>
        <dbReference type="Proteomes" id="UP000319716"/>
    </source>
</evidence>
<proteinExistence type="predicted"/>